<evidence type="ECO:0000313" key="2">
    <source>
        <dbReference type="Proteomes" id="UP000789920"/>
    </source>
</evidence>
<dbReference type="Proteomes" id="UP000789920">
    <property type="component" value="Unassembled WGS sequence"/>
</dbReference>
<protein>
    <submittedName>
        <fullName evidence="1">9819_t:CDS:1</fullName>
    </submittedName>
</protein>
<keyword evidence="2" id="KW-1185">Reference proteome</keyword>
<dbReference type="EMBL" id="CAJVQC010054291">
    <property type="protein sequence ID" value="CAG8794005.1"/>
    <property type="molecule type" value="Genomic_DNA"/>
</dbReference>
<evidence type="ECO:0000313" key="1">
    <source>
        <dbReference type="EMBL" id="CAG8794005.1"/>
    </source>
</evidence>
<proteinExistence type="predicted"/>
<feature type="non-terminal residue" evidence="1">
    <location>
        <position position="93"/>
    </location>
</feature>
<feature type="non-terminal residue" evidence="1">
    <location>
        <position position="1"/>
    </location>
</feature>
<comment type="caution">
    <text evidence="1">The sequence shown here is derived from an EMBL/GenBank/DDBJ whole genome shotgun (WGS) entry which is preliminary data.</text>
</comment>
<reference evidence="1" key="1">
    <citation type="submission" date="2021-06" db="EMBL/GenBank/DDBJ databases">
        <authorList>
            <person name="Kallberg Y."/>
            <person name="Tangrot J."/>
            <person name="Rosling A."/>
        </authorList>
    </citation>
    <scope>NUCLEOTIDE SEQUENCE</scope>
    <source>
        <strain evidence="1">MA461A</strain>
    </source>
</reference>
<gene>
    <name evidence="1" type="ORF">RPERSI_LOCUS19671</name>
</gene>
<name>A0ACA9RH07_9GLOM</name>
<accession>A0ACA9RH07</accession>
<organism evidence="1 2">
    <name type="scientific">Racocetra persica</name>
    <dbReference type="NCBI Taxonomy" id="160502"/>
    <lineage>
        <taxon>Eukaryota</taxon>
        <taxon>Fungi</taxon>
        <taxon>Fungi incertae sedis</taxon>
        <taxon>Mucoromycota</taxon>
        <taxon>Glomeromycotina</taxon>
        <taxon>Glomeromycetes</taxon>
        <taxon>Diversisporales</taxon>
        <taxon>Gigasporaceae</taxon>
        <taxon>Racocetra</taxon>
    </lineage>
</organism>
<sequence>KKVFGIMASQFDDIAEKYQEVKNDNNMHTALEIYTMVSLLPYESLKGKTVLDLACGTGVYSRIAAELGAKNVIGVDISSEMINIGIKIEEKAG</sequence>